<keyword evidence="2" id="KW-1185">Reference proteome</keyword>
<dbReference type="EMBL" id="JAFIQS020000008">
    <property type="protein sequence ID" value="KAH9478978.1"/>
    <property type="molecule type" value="Genomic_DNA"/>
</dbReference>
<proteinExistence type="predicted"/>
<evidence type="ECO:0000313" key="2">
    <source>
        <dbReference type="Proteomes" id="UP000664032"/>
    </source>
</evidence>
<keyword evidence="1" id="KW-0503">Monooxygenase</keyword>
<gene>
    <name evidence="1" type="ORF">JR316_0009441</name>
</gene>
<comment type="caution">
    <text evidence="1">The sequence shown here is derived from an EMBL/GenBank/DDBJ whole genome shotgun (WGS) entry which is preliminary data.</text>
</comment>
<name>A0ACB8GTX1_PSICU</name>
<keyword evidence="1" id="KW-0560">Oxidoreductase</keyword>
<protein>
    <submittedName>
        <fullName evidence="1">Lytic chitin monooxygenase</fullName>
    </submittedName>
</protein>
<accession>A0ACB8GTX1</accession>
<evidence type="ECO:0000313" key="1">
    <source>
        <dbReference type="EMBL" id="KAH9478978.1"/>
    </source>
</evidence>
<organism evidence="1 2">
    <name type="scientific">Psilocybe cubensis</name>
    <name type="common">Psychedelic mushroom</name>
    <name type="synonym">Stropharia cubensis</name>
    <dbReference type="NCBI Taxonomy" id="181762"/>
    <lineage>
        <taxon>Eukaryota</taxon>
        <taxon>Fungi</taxon>
        <taxon>Dikarya</taxon>
        <taxon>Basidiomycota</taxon>
        <taxon>Agaricomycotina</taxon>
        <taxon>Agaricomycetes</taxon>
        <taxon>Agaricomycetidae</taxon>
        <taxon>Agaricales</taxon>
        <taxon>Agaricineae</taxon>
        <taxon>Strophariaceae</taxon>
        <taxon>Psilocybe</taxon>
    </lineage>
</organism>
<reference evidence="1" key="1">
    <citation type="submission" date="2021-10" db="EMBL/GenBank/DDBJ databases">
        <title>Psilocybe cubensis genome.</title>
        <authorList>
            <person name="Mckernan K.J."/>
            <person name="Crawford S."/>
            <person name="Trippe A."/>
            <person name="Kane L.T."/>
            <person name="Mclaughlin S."/>
        </authorList>
    </citation>
    <scope>NUCLEOTIDE SEQUENCE</scope>
    <source>
        <strain evidence="1">MGC-MH-2018</strain>
    </source>
</reference>
<dbReference type="Proteomes" id="UP000664032">
    <property type="component" value="Unassembled WGS sequence"/>
</dbReference>
<sequence length="237" mass="25564">MFKSFTLASLALAALYWVSPVVGHGYVTVPPSRQARCHNGEVTRCGGVEYEPQSVEALAGSFACNGDGHRFHELNDNSLFENLFFTVPEGTESLPFTWVLPAPHRTLVWEYFVITQENALLLSDPGHGAVPPQSFTHLVPLNGIKGRQTVLARWTIADTPNAFYACVDLLIEGSETATAVAGAVATPVPIAMPYGFHNSLGHENSANRSESATAETSRAGSYKAIQNLLTSFVISID</sequence>